<proteinExistence type="predicted"/>
<feature type="non-terminal residue" evidence="1">
    <location>
        <position position="1"/>
    </location>
</feature>
<accession>A0A382PX89</accession>
<organism evidence="1">
    <name type="scientific">marine metagenome</name>
    <dbReference type="NCBI Taxonomy" id="408172"/>
    <lineage>
        <taxon>unclassified sequences</taxon>
        <taxon>metagenomes</taxon>
        <taxon>ecological metagenomes</taxon>
    </lineage>
</organism>
<gene>
    <name evidence="1" type="ORF">METZ01_LOCUS330670</name>
</gene>
<evidence type="ECO:0000313" key="1">
    <source>
        <dbReference type="EMBL" id="SVC77816.1"/>
    </source>
</evidence>
<sequence length="40" mass="4385">DIKHLAGAIEKGLKKVQEGATLVMDVRIKPEYAASPVHDR</sequence>
<dbReference type="AlphaFoldDB" id="A0A382PX89"/>
<reference evidence="1" key="1">
    <citation type="submission" date="2018-05" db="EMBL/GenBank/DDBJ databases">
        <authorList>
            <person name="Lanie J.A."/>
            <person name="Ng W.-L."/>
            <person name="Kazmierczak K.M."/>
            <person name="Andrzejewski T.M."/>
            <person name="Davidsen T.M."/>
            <person name="Wayne K.J."/>
            <person name="Tettelin H."/>
            <person name="Glass J.I."/>
            <person name="Rusch D."/>
            <person name="Podicherti R."/>
            <person name="Tsui H.-C.T."/>
            <person name="Winkler M.E."/>
        </authorList>
    </citation>
    <scope>NUCLEOTIDE SEQUENCE</scope>
</reference>
<dbReference type="EMBL" id="UINC01110358">
    <property type="protein sequence ID" value="SVC77816.1"/>
    <property type="molecule type" value="Genomic_DNA"/>
</dbReference>
<protein>
    <submittedName>
        <fullName evidence="1">Uncharacterized protein</fullName>
    </submittedName>
</protein>
<name>A0A382PX89_9ZZZZ</name>